<evidence type="ECO:0000313" key="2">
    <source>
        <dbReference type="EMBL" id="SNV10669.1"/>
    </source>
</evidence>
<gene>
    <name evidence="1" type="ORF">AXF12_02035</name>
    <name evidence="2" type="ORF">SAMEA44541418_01344</name>
</gene>
<evidence type="ECO:0000313" key="4">
    <source>
        <dbReference type="Proteomes" id="UP000215539"/>
    </source>
</evidence>
<reference evidence="2 4" key="2">
    <citation type="submission" date="2017-06" db="EMBL/GenBank/DDBJ databases">
        <authorList>
            <consortium name="Pathogen Informatics"/>
        </authorList>
    </citation>
    <scope>NUCLEOTIDE SEQUENCE [LARGE SCALE GENOMIC DNA]</scope>
    <source>
        <strain evidence="2 4">NCTC12947</strain>
    </source>
</reference>
<dbReference type="EMBL" id="LT906449">
    <property type="protein sequence ID" value="SNV10669.1"/>
    <property type="molecule type" value="Genomic_DNA"/>
</dbReference>
<proteinExistence type="predicted"/>
<evidence type="ECO:0000313" key="3">
    <source>
        <dbReference type="Proteomes" id="UP000065822"/>
    </source>
</evidence>
<keyword evidence="3" id="KW-1185">Reference proteome</keyword>
<organism evidence="2 4">
    <name type="scientific">Capnocytophaga haemolytica</name>
    <dbReference type="NCBI Taxonomy" id="45243"/>
    <lineage>
        <taxon>Bacteria</taxon>
        <taxon>Pseudomonadati</taxon>
        <taxon>Bacteroidota</taxon>
        <taxon>Flavobacteriia</taxon>
        <taxon>Flavobacteriales</taxon>
        <taxon>Flavobacteriaceae</taxon>
        <taxon>Capnocytophaga</taxon>
    </lineage>
</organism>
<accession>A0AAX2GY66</accession>
<name>A0AAX2GY66_9FLAO</name>
<dbReference type="EMBL" id="CP014227">
    <property type="protein sequence ID" value="AMD84419.1"/>
    <property type="molecule type" value="Genomic_DNA"/>
</dbReference>
<dbReference type="RefSeq" id="WP_066427985.1">
    <property type="nucleotide sequence ID" value="NZ_CP014227.1"/>
</dbReference>
<dbReference type="Proteomes" id="UP000065822">
    <property type="component" value="Chromosome"/>
</dbReference>
<dbReference type="KEGG" id="chg:AXF12_02035"/>
<dbReference type="Proteomes" id="UP000215539">
    <property type="component" value="Chromosome 1"/>
</dbReference>
<sequence length="153" mass="18217">MIYIIYFAILFLLICWVIYQKGNEEISMEEIRKNWKAFSIEAEKWKVINKYDLYKLENRGKYGVLVFDKEVTASPYPYSLPPTSEATKQHAYLCYYDKKNKRLPRYWADIYGIDANVIQAKINVQGFVIVYTNGKGRFRIDLDFLNKDIQELQ</sequence>
<dbReference type="AlphaFoldDB" id="A0AAX2GY66"/>
<protein>
    <submittedName>
        <fullName evidence="2">Uncharacterized protein</fullName>
    </submittedName>
</protein>
<evidence type="ECO:0000313" key="1">
    <source>
        <dbReference type="EMBL" id="AMD84419.1"/>
    </source>
</evidence>
<reference evidence="1 3" key="1">
    <citation type="submission" date="2016-02" db="EMBL/GenBank/DDBJ databases">
        <authorList>
            <person name="Holder M.E."/>
            <person name="Ajami N.J."/>
            <person name="Petrosino J.F."/>
        </authorList>
    </citation>
    <scope>NUCLEOTIDE SEQUENCE [LARGE SCALE GENOMIC DNA]</scope>
    <source>
        <strain evidence="1 3">CCUG 32990</strain>
    </source>
</reference>